<evidence type="ECO:0000256" key="4">
    <source>
        <dbReference type="ARBA" id="ARBA00022692"/>
    </source>
</evidence>
<organism evidence="9 10">
    <name type="scientific">Anabaena cylindrica (strain ATCC 27899 / PCC 7122)</name>
    <dbReference type="NCBI Taxonomy" id="272123"/>
    <lineage>
        <taxon>Bacteria</taxon>
        <taxon>Bacillati</taxon>
        <taxon>Cyanobacteriota</taxon>
        <taxon>Cyanophyceae</taxon>
        <taxon>Nostocales</taxon>
        <taxon>Nostocaceae</taxon>
        <taxon>Anabaena</taxon>
    </lineage>
</organism>
<dbReference type="STRING" id="272123.Anacy_2766"/>
<keyword evidence="5 7" id="KW-1133">Transmembrane helix</keyword>
<dbReference type="AlphaFoldDB" id="K9ZGA1"/>
<dbReference type="InterPro" id="IPR003838">
    <property type="entry name" value="ABC3_permease_C"/>
</dbReference>
<evidence type="ECO:0000313" key="10">
    <source>
        <dbReference type="Proteomes" id="UP000010474"/>
    </source>
</evidence>
<proteinExistence type="predicted"/>
<dbReference type="PANTHER" id="PTHR43738:SF1">
    <property type="entry name" value="HEMIN TRANSPORT SYSTEM PERMEASE PROTEIN HRTB-RELATED"/>
    <property type="match status" value="1"/>
</dbReference>
<dbReference type="GO" id="GO:0005886">
    <property type="term" value="C:plasma membrane"/>
    <property type="evidence" value="ECO:0007669"/>
    <property type="project" value="UniProtKB-SubCell"/>
</dbReference>
<keyword evidence="10" id="KW-1185">Reference proteome</keyword>
<dbReference type="InterPro" id="IPR051125">
    <property type="entry name" value="ABC-4/HrtB_transporter"/>
</dbReference>
<evidence type="ECO:0000256" key="6">
    <source>
        <dbReference type="ARBA" id="ARBA00023136"/>
    </source>
</evidence>
<dbReference type="InterPro" id="IPR005891">
    <property type="entry name" value="DevC"/>
</dbReference>
<dbReference type="eggNOG" id="COG0577">
    <property type="taxonomic scope" value="Bacteria"/>
</dbReference>
<dbReference type="HOGENOM" id="CLU_000604_8_9_3"/>
<dbReference type="Proteomes" id="UP000010474">
    <property type="component" value="Chromosome"/>
</dbReference>
<dbReference type="NCBIfam" id="TIGR01185">
    <property type="entry name" value="devC"/>
    <property type="match status" value="1"/>
</dbReference>
<feature type="transmembrane region" description="Helical" evidence="7">
    <location>
        <begin position="355"/>
        <end position="375"/>
    </location>
</feature>
<dbReference type="Pfam" id="PF02687">
    <property type="entry name" value="FtsX"/>
    <property type="match status" value="1"/>
</dbReference>
<evidence type="ECO:0000313" key="9">
    <source>
        <dbReference type="EMBL" id="AFZ58201.1"/>
    </source>
</evidence>
<dbReference type="KEGG" id="acy:Anacy_2766"/>
<feature type="transmembrane region" description="Helical" evidence="7">
    <location>
        <begin position="270"/>
        <end position="293"/>
    </location>
</feature>
<name>K9ZGA1_ANACC</name>
<evidence type="ECO:0000256" key="1">
    <source>
        <dbReference type="ARBA" id="ARBA00004651"/>
    </source>
</evidence>
<comment type="subcellular location">
    <subcellularLocation>
        <location evidence="1">Cell membrane</location>
        <topology evidence="1">Multi-pass membrane protein</topology>
    </subcellularLocation>
</comment>
<keyword evidence="6 7" id="KW-0472">Membrane</keyword>
<dbReference type="PANTHER" id="PTHR43738">
    <property type="entry name" value="ABC TRANSPORTER, MEMBRANE PROTEIN"/>
    <property type="match status" value="1"/>
</dbReference>
<gene>
    <name evidence="9" type="ordered locus">Anacy_2766</name>
</gene>
<keyword evidence="4 7" id="KW-0812">Transmembrane</keyword>
<protein>
    <submittedName>
        <fullName evidence="9">DevC protein</fullName>
    </submittedName>
</protein>
<feature type="transmembrane region" description="Helical" evidence="7">
    <location>
        <begin position="314"/>
        <end position="343"/>
    </location>
</feature>
<sequence>MIGFIQELQRRTPLGWLQLSHHRSRLLVAISGIAFADVLIFMQLGFQNALYDSNTTLNRAVVADIILISPQSRNMQNMSTFSRRRLFQAADVPGVKSAEAMYIGLVTWKNPQTRRKTSVQAIGFNPEQPALNIPEVNTQLDKIKLPDNFLFDRGARGDYDQVFSQIDGGKTVSTEIEKRTINISGLFKLGASFGADGTLISSDENFLRIFPRRQVGSINLGLISIQPGYDVEQVAAALKSHLKNNEDVKVLTHAEYIQFEEDHWRKESPIGFIFGLGVSMGFIVGIIIVYQVLSTDVNAHIKEYATFKAMGYQNSYLLGVIFEEAIILAVLGFIPGFIVPLGIYKLARNATNLPLYMTLARALIVLSLTIIMCAISGTIATRKLQSADPADMF</sequence>
<keyword evidence="3" id="KW-1003">Cell membrane</keyword>
<dbReference type="PIRSF" id="PIRSF031773">
    <property type="entry name" value="DevC"/>
    <property type="match status" value="1"/>
</dbReference>
<reference evidence="10" key="1">
    <citation type="journal article" date="2013" name="Proc. Natl. Acad. Sci. U.S.A.">
        <title>Improving the coverage of the cyanobacterial phylum using diversity-driven genome sequencing.</title>
        <authorList>
            <person name="Shih P.M."/>
            <person name="Wu D."/>
            <person name="Latifi A."/>
            <person name="Axen S.D."/>
            <person name="Fewer D.P."/>
            <person name="Talla E."/>
            <person name="Calteau A."/>
            <person name="Cai F."/>
            <person name="Tandeau de Marsac N."/>
            <person name="Rippka R."/>
            <person name="Herdman M."/>
            <person name="Sivonen K."/>
            <person name="Coursin T."/>
            <person name="Laurent T."/>
            <person name="Goodwin L."/>
            <person name="Nolan M."/>
            <person name="Davenport K.W."/>
            <person name="Han C.S."/>
            <person name="Rubin E.M."/>
            <person name="Eisen J.A."/>
            <person name="Woyke T."/>
            <person name="Gugger M."/>
            <person name="Kerfeld C.A."/>
        </authorList>
    </citation>
    <scope>NUCLEOTIDE SEQUENCE [LARGE SCALE GENOMIC DNA]</scope>
    <source>
        <strain evidence="10">ATCC 27899 / PCC 7122</strain>
    </source>
</reference>
<dbReference type="OrthoDB" id="417886at2"/>
<accession>K9ZGA1</accession>
<dbReference type="RefSeq" id="WP_015214836.1">
    <property type="nucleotide sequence ID" value="NC_019771.1"/>
</dbReference>
<dbReference type="PATRIC" id="fig|272123.3.peg.3018"/>
<evidence type="ECO:0000256" key="2">
    <source>
        <dbReference type="ARBA" id="ARBA00022448"/>
    </source>
</evidence>
<evidence type="ECO:0000256" key="5">
    <source>
        <dbReference type="ARBA" id="ARBA00022989"/>
    </source>
</evidence>
<feature type="domain" description="ABC3 transporter permease C-terminal" evidence="8">
    <location>
        <begin position="280"/>
        <end position="385"/>
    </location>
</feature>
<evidence type="ECO:0000256" key="7">
    <source>
        <dbReference type="SAM" id="Phobius"/>
    </source>
</evidence>
<dbReference type="EMBL" id="CP003659">
    <property type="protein sequence ID" value="AFZ58201.1"/>
    <property type="molecule type" value="Genomic_DNA"/>
</dbReference>
<evidence type="ECO:0000259" key="8">
    <source>
        <dbReference type="Pfam" id="PF02687"/>
    </source>
</evidence>
<evidence type="ECO:0000256" key="3">
    <source>
        <dbReference type="ARBA" id="ARBA00022475"/>
    </source>
</evidence>
<keyword evidence="2" id="KW-0813">Transport</keyword>